<comment type="catalytic activity">
    <reaction evidence="3">
        <text>2 GTP = 3',3'-c-di-GMP + 2 diphosphate</text>
        <dbReference type="Rhea" id="RHEA:24898"/>
        <dbReference type="ChEBI" id="CHEBI:33019"/>
        <dbReference type="ChEBI" id="CHEBI:37565"/>
        <dbReference type="ChEBI" id="CHEBI:58805"/>
        <dbReference type="EC" id="2.7.7.65"/>
    </reaction>
</comment>
<keyword evidence="4" id="KW-0812">Transmembrane</keyword>
<evidence type="ECO:0000256" key="3">
    <source>
        <dbReference type="ARBA" id="ARBA00034247"/>
    </source>
</evidence>
<name>A0A1M6C576_9VIBR</name>
<dbReference type="SMART" id="SM00267">
    <property type="entry name" value="GGDEF"/>
    <property type="match status" value="1"/>
</dbReference>
<dbReference type="GO" id="GO:1902201">
    <property type="term" value="P:negative regulation of bacterial-type flagellum-dependent cell motility"/>
    <property type="evidence" value="ECO:0007669"/>
    <property type="project" value="TreeGrafter"/>
</dbReference>
<dbReference type="Gene3D" id="3.30.70.270">
    <property type="match status" value="1"/>
</dbReference>
<dbReference type="CDD" id="cd01949">
    <property type="entry name" value="GGDEF"/>
    <property type="match status" value="1"/>
</dbReference>
<feature type="domain" description="GGDEF" evidence="5">
    <location>
        <begin position="228"/>
        <end position="358"/>
    </location>
</feature>
<dbReference type="RefSeq" id="WP_073605547.1">
    <property type="nucleotide sequence ID" value="NZ_FQXZ01000045.1"/>
</dbReference>
<feature type="transmembrane region" description="Helical" evidence="4">
    <location>
        <begin position="52"/>
        <end position="70"/>
    </location>
</feature>
<accession>A0A1M6C576</accession>
<dbReference type="NCBIfam" id="TIGR00254">
    <property type="entry name" value="GGDEF"/>
    <property type="match status" value="1"/>
</dbReference>
<evidence type="ECO:0000313" key="7">
    <source>
        <dbReference type="Proteomes" id="UP000184608"/>
    </source>
</evidence>
<dbReference type="Pfam" id="PF00990">
    <property type="entry name" value="GGDEF"/>
    <property type="match status" value="1"/>
</dbReference>
<dbReference type="PANTHER" id="PTHR45138:SF9">
    <property type="entry name" value="DIGUANYLATE CYCLASE DGCM-RELATED"/>
    <property type="match status" value="1"/>
</dbReference>
<sequence>MHIKRILPENNSYTPSIKLHTFRWLLGFAIFCFALIWTIDELSGLISPFDEVSYPFCIFFFILIYFVSLKRSINREYLFLFTYFIVAGYLTSSSIYHHITLHGTFSNASQWLGLNYVMAYLFLDVRKAAFTSIVVFIMTMVGHYVVLMAQFNVSDALGVLLNIGVSHLVYMVLLWTVLRMRIQSAKIQERLEMLEHYALLDPLTQVFNRRGLEDELFQAELAYQQQSQSYAILLVDIDHFKLINDRHGHLIGDWVLTEFIAVLNKTTSPEDKLGRWGGEEFVILKQDASHQETFDCAERIRIAVSERIQVVEGEMLSVSIGIGYSGEAEDSRGVLGIADRNLYTAKNTGRNCVMDTASAATVKATKIS</sequence>
<dbReference type="Proteomes" id="UP000184608">
    <property type="component" value="Unassembled WGS sequence"/>
</dbReference>
<evidence type="ECO:0000256" key="1">
    <source>
        <dbReference type="ARBA" id="ARBA00001946"/>
    </source>
</evidence>
<dbReference type="GO" id="GO:0043709">
    <property type="term" value="P:cell adhesion involved in single-species biofilm formation"/>
    <property type="evidence" value="ECO:0007669"/>
    <property type="project" value="TreeGrafter"/>
</dbReference>
<reference evidence="6 7" key="1">
    <citation type="submission" date="2016-11" db="EMBL/GenBank/DDBJ databases">
        <authorList>
            <person name="Jaros S."/>
            <person name="Januszkiewicz K."/>
            <person name="Wedrychowicz H."/>
        </authorList>
    </citation>
    <scope>NUCLEOTIDE SEQUENCE [LARGE SCALE GENOMIC DNA]</scope>
    <source>
        <strain evidence="6 7">CECT 7868</strain>
    </source>
</reference>
<dbReference type="FunFam" id="3.30.70.270:FF:000001">
    <property type="entry name" value="Diguanylate cyclase domain protein"/>
    <property type="match status" value="1"/>
</dbReference>
<keyword evidence="6" id="KW-0808">Transferase</keyword>
<evidence type="ECO:0000313" key="6">
    <source>
        <dbReference type="EMBL" id="SHI56169.1"/>
    </source>
</evidence>
<dbReference type="STRING" id="1216006.VA7868_03935"/>
<gene>
    <name evidence="6" type="primary">ycdT_4</name>
    <name evidence="6" type="ORF">VA7868_03935</name>
</gene>
<evidence type="ECO:0000256" key="2">
    <source>
        <dbReference type="ARBA" id="ARBA00012528"/>
    </source>
</evidence>
<dbReference type="GO" id="GO:0052621">
    <property type="term" value="F:diguanylate cyclase activity"/>
    <property type="evidence" value="ECO:0007669"/>
    <property type="project" value="UniProtKB-EC"/>
</dbReference>
<dbReference type="GO" id="GO:0005886">
    <property type="term" value="C:plasma membrane"/>
    <property type="evidence" value="ECO:0007669"/>
    <property type="project" value="TreeGrafter"/>
</dbReference>
<dbReference type="PROSITE" id="PS50887">
    <property type="entry name" value="GGDEF"/>
    <property type="match status" value="1"/>
</dbReference>
<feature type="transmembrane region" description="Helical" evidence="4">
    <location>
        <begin position="77"/>
        <end position="99"/>
    </location>
</feature>
<proteinExistence type="predicted"/>
<dbReference type="PANTHER" id="PTHR45138">
    <property type="entry name" value="REGULATORY COMPONENTS OF SENSORY TRANSDUCTION SYSTEM"/>
    <property type="match status" value="1"/>
</dbReference>
<keyword evidence="6" id="KW-0548">Nucleotidyltransferase</keyword>
<dbReference type="InterPro" id="IPR043128">
    <property type="entry name" value="Rev_trsase/Diguanyl_cyclase"/>
</dbReference>
<dbReference type="InterPro" id="IPR000160">
    <property type="entry name" value="GGDEF_dom"/>
</dbReference>
<dbReference type="InterPro" id="IPR050469">
    <property type="entry name" value="Diguanylate_Cyclase"/>
</dbReference>
<dbReference type="EMBL" id="FQXZ01000045">
    <property type="protein sequence ID" value="SHI56169.1"/>
    <property type="molecule type" value="Genomic_DNA"/>
</dbReference>
<comment type="cofactor">
    <cofactor evidence="1">
        <name>Mg(2+)</name>
        <dbReference type="ChEBI" id="CHEBI:18420"/>
    </cofactor>
</comment>
<evidence type="ECO:0000259" key="5">
    <source>
        <dbReference type="PROSITE" id="PS50887"/>
    </source>
</evidence>
<dbReference type="SUPFAM" id="SSF55073">
    <property type="entry name" value="Nucleotide cyclase"/>
    <property type="match status" value="1"/>
</dbReference>
<evidence type="ECO:0000256" key="4">
    <source>
        <dbReference type="SAM" id="Phobius"/>
    </source>
</evidence>
<feature type="transmembrane region" description="Helical" evidence="4">
    <location>
        <begin position="157"/>
        <end position="178"/>
    </location>
</feature>
<keyword evidence="4" id="KW-0472">Membrane</keyword>
<protein>
    <recommendedName>
        <fullName evidence="2">diguanylate cyclase</fullName>
        <ecNumber evidence="2">2.7.7.65</ecNumber>
    </recommendedName>
</protein>
<dbReference type="InterPro" id="IPR029787">
    <property type="entry name" value="Nucleotide_cyclase"/>
</dbReference>
<keyword evidence="4" id="KW-1133">Transmembrane helix</keyword>
<feature type="transmembrane region" description="Helical" evidence="4">
    <location>
        <begin position="21"/>
        <end position="40"/>
    </location>
</feature>
<keyword evidence="7" id="KW-1185">Reference proteome</keyword>
<feature type="transmembrane region" description="Helical" evidence="4">
    <location>
        <begin position="130"/>
        <end position="151"/>
    </location>
</feature>
<dbReference type="AlphaFoldDB" id="A0A1M6C576"/>
<dbReference type="EC" id="2.7.7.65" evidence="2"/>
<organism evidence="6 7">
    <name type="scientific">Vibrio aerogenes CECT 7868</name>
    <dbReference type="NCBI Taxonomy" id="1216006"/>
    <lineage>
        <taxon>Bacteria</taxon>
        <taxon>Pseudomonadati</taxon>
        <taxon>Pseudomonadota</taxon>
        <taxon>Gammaproteobacteria</taxon>
        <taxon>Vibrionales</taxon>
        <taxon>Vibrionaceae</taxon>
        <taxon>Vibrio</taxon>
    </lineage>
</organism>